<accession>A0ABR3ELH1</accession>
<protein>
    <submittedName>
        <fullName evidence="1">Uncharacterized protein</fullName>
    </submittedName>
</protein>
<keyword evidence="2" id="KW-1185">Reference proteome</keyword>
<reference evidence="1 2" key="1">
    <citation type="submission" date="2024-02" db="EMBL/GenBank/DDBJ databases">
        <title>A draft genome for the cacao thread blight pathogen Marasmius crinis-equi.</title>
        <authorList>
            <person name="Cohen S.P."/>
            <person name="Baruah I.K."/>
            <person name="Amoako-Attah I."/>
            <person name="Bukari Y."/>
            <person name="Meinhardt L.W."/>
            <person name="Bailey B.A."/>
        </authorList>
    </citation>
    <scope>NUCLEOTIDE SEQUENCE [LARGE SCALE GENOMIC DNA]</scope>
    <source>
        <strain evidence="1 2">GH-76</strain>
    </source>
</reference>
<comment type="caution">
    <text evidence="1">The sequence shown here is derived from an EMBL/GenBank/DDBJ whole genome shotgun (WGS) entry which is preliminary data.</text>
</comment>
<evidence type="ECO:0000313" key="1">
    <source>
        <dbReference type="EMBL" id="KAL0563736.1"/>
    </source>
</evidence>
<sequence length="223" mass="25719">MSYAQCYYARQVSLRHDRVEFQANRYYRDEASKYRTIAGLYLLTPSIPLEEASRVKSVSFRLRSADQGWATFGGNGTYHNSRTWFEASILRPKGRRDVGNHAADFRSDGKNLTFRTALEAREELARFGLLFKGRGKKDVVWRVHHNITARSEFTEYDIEWTEGQVVESKEEEKGMGIGIGDGKGFVESLRKGDRVALWARAEQHNWRNIVDEAMIVITYEVPD</sequence>
<gene>
    <name evidence="1" type="ORF">V5O48_018328</name>
</gene>
<dbReference type="EMBL" id="JBAHYK010003240">
    <property type="protein sequence ID" value="KAL0563736.1"/>
    <property type="molecule type" value="Genomic_DNA"/>
</dbReference>
<proteinExistence type="predicted"/>
<name>A0ABR3ELH1_9AGAR</name>
<organism evidence="1 2">
    <name type="scientific">Marasmius crinis-equi</name>
    <dbReference type="NCBI Taxonomy" id="585013"/>
    <lineage>
        <taxon>Eukaryota</taxon>
        <taxon>Fungi</taxon>
        <taxon>Dikarya</taxon>
        <taxon>Basidiomycota</taxon>
        <taxon>Agaricomycotina</taxon>
        <taxon>Agaricomycetes</taxon>
        <taxon>Agaricomycetidae</taxon>
        <taxon>Agaricales</taxon>
        <taxon>Marasmiineae</taxon>
        <taxon>Marasmiaceae</taxon>
        <taxon>Marasmius</taxon>
    </lineage>
</organism>
<dbReference type="Proteomes" id="UP001465976">
    <property type="component" value="Unassembled WGS sequence"/>
</dbReference>
<evidence type="ECO:0000313" key="2">
    <source>
        <dbReference type="Proteomes" id="UP001465976"/>
    </source>
</evidence>